<evidence type="ECO:0000259" key="8">
    <source>
        <dbReference type="Pfam" id="PF02224"/>
    </source>
</evidence>
<dbReference type="Pfam" id="PF02224">
    <property type="entry name" value="Cytidylate_kin"/>
    <property type="match status" value="1"/>
</dbReference>
<evidence type="ECO:0000256" key="3">
    <source>
        <dbReference type="ARBA" id="ARBA00022741"/>
    </source>
</evidence>
<sequence length="235" mass="25243">MVTIDGASGSGKSGAIGALSCAYGALPIEFGPLMRTVAYIARERRFTALDAAALLAALERRGCVELAGESSSGLAASELTVDGTPYRQIIFAANIQEALATASSTPAIVDLLAAMTRSRITGRRTLLSGRQAGTILCPEAGLKILLTARSDVRRIRKMTQLRQAGLRPKWADDVRLLANDSRFDLSIDTTFLSQQAVALAISRIVEYRLGWTRASVYLEPSHRPDRAASPDLLLR</sequence>
<keyword evidence="5" id="KW-0067">ATP-binding</keyword>
<dbReference type="InterPro" id="IPR011994">
    <property type="entry name" value="Cytidylate_kinase_dom"/>
</dbReference>
<keyword evidence="3" id="KW-0547">Nucleotide-binding</keyword>
<evidence type="ECO:0000256" key="5">
    <source>
        <dbReference type="ARBA" id="ARBA00022840"/>
    </source>
</evidence>
<dbReference type="Gene3D" id="3.40.50.300">
    <property type="entry name" value="P-loop containing nucleotide triphosphate hydrolases"/>
    <property type="match status" value="1"/>
</dbReference>
<dbReference type="RefSeq" id="WP_254570051.1">
    <property type="nucleotide sequence ID" value="NZ_CP098502.1"/>
</dbReference>
<evidence type="ECO:0000313" key="9">
    <source>
        <dbReference type="EMBL" id="UTI63323.1"/>
    </source>
</evidence>
<dbReference type="InterPro" id="IPR027417">
    <property type="entry name" value="P-loop_NTPase"/>
</dbReference>
<evidence type="ECO:0000256" key="4">
    <source>
        <dbReference type="ARBA" id="ARBA00022777"/>
    </source>
</evidence>
<evidence type="ECO:0000256" key="7">
    <source>
        <dbReference type="ARBA" id="ARBA00048478"/>
    </source>
</evidence>
<feature type="domain" description="Cytidylate kinase" evidence="8">
    <location>
        <begin position="2"/>
        <end position="169"/>
    </location>
</feature>
<evidence type="ECO:0000256" key="2">
    <source>
        <dbReference type="ARBA" id="ARBA00022679"/>
    </source>
</evidence>
<protein>
    <recommendedName>
        <fullName evidence="1">(d)CMP kinase</fullName>
        <ecNumber evidence="1">2.7.4.25</ecNumber>
    </recommendedName>
</protein>
<dbReference type="EC" id="2.7.4.25" evidence="1"/>
<keyword evidence="2" id="KW-0808">Transferase</keyword>
<dbReference type="GO" id="GO:0016301">
    <property type="term" value="F:kinase activity"/>
    <property type="evidence" value="ECO:0007669"/>
    <property type="project" value="UniProtKB-KW"/>
</dbReference>
<dbReference type="Proteomes" id="UP001056035">
    <property type="component" value="Chromosome"/>
</dbReference>
<dbReference type="EMBL" id="CP098502">
    <property type="protein sequence ID" value="UTI63323.1"/>
    <property type="molecule type" value="Genomic_DNA"/>
</dbReference>
<gene>
    <name evidence="9" type="ORF">NBH00_18445</name>
</gene>
<dbReference type="SUPFAM" id="SSF52540">
    <property type="entry name" value="P-loop containing nucleoside triphosphate hydrolases"/>
    <property type="match status" value="1"/>
</dbReference>
<reference evidence="9 10" key="1">
    <citation type="submission" date="2022-06" db="EMBL/GenBank/DDBJ databases">
        <title>Paraconexibacter antarcticus.</title>
        <authorList>
            <person name="Kim C.S."/>
        </authorList>
    </citation>
    <scope>NUCLEOTIDE SEQUENCE [LARGE SCALE GENOMIC DNA]</scope>
    <source>
        <strain evidence="9 10">02-257</strain>
    </source>
</reference>
<evidence type="ECO:0000256" key="6">
    <source>
        <dbReference type="ARBA" id="ARBA00047615"/>
    </source>
</evidence>
<proteinExistence type="predicted"/>
<comment type="catalytic activity">
    <reaction evidence="7">
        <text>CMP + ATP = CDP + ADP</text>
        <dbReference type="Rhea" id="RHEA:11600"/>
        <dbReference type="ChEBI" id="CHEBI:30616"/>
        <dbReference type="ChEBI" id="CHEBI:58069"/>
        <dbReference type="ChEBI" id="CHEBI:60377"/>
        <dbReference type="ChEBI" id="CHEBI:456216"/>
        <dbReference type="EC" id="2.7.4.25"/>
    </reaction>
</comment>
<keyword evidence="4 9" id="KW-0418">Kinase</keyword>
<comment type="catalytic activity">
    <reaction evidence="6">
        <text>dCMP + ATP = dCDP + ADP</text>
        <dbReference type="Rhea" id="RHEA:25094"/>
        <dbReference type="ChEBI" id="CHEBI:30616"/>
        <dbReference type="ChEBI" id="CHEBI:57566"/>
        <dbReference type="ChEBI" id="CHEBI:58593"/>
        <dbReference type="ChEBI" id="CHEBI:456216"/>
        <dbReference type="EC" id="2.7.4.25"/>
    </reaction>
</comment>
<keyword evidence="10" id="KW-1185">Reference proteome</keyword>
<accession>A0ABY5DMT3</accession>
<name>A0ABY5DMT3_9ACTN</name>
<evidence type="ECO:0000256" key="1">
    <source>
        <dbReference type="ARBA" id="ARBA00012906"/>
    </source>
</evidence>
<evidence type="ECO:0000313" key="10">
    <source>
        <dbReference type="Proteomes" id="UP001056035"/>
    </source>
</evidence>
<organism evidence="9 10">
    <name type="scientific">Paraconexibacter antarcticus</name>
    <dbReference type="NCBI Taxonomy" id="2949664"/>
    <lineage>
        <taxon>Bacteria</taxon>
        <taxon>Bacillati</taxon>
        <taxon>Actinomycetota</taxon>
        <taxon>Thermoleophilia</taxon>
        <taxon>Solirubrobacterales</taxon>
        <taxon>Paraconexibacteraceae</taxon>
        <taxon>Paraconexibacter</taxon>
    </lineage>
</organism>